<name>A0AAE0KI33_9PEZI</name>
<feature type="transmembrane region" description="Helical" evidence="6">
    <location>
        <begin position="82"/>
        <end position="115"/>
    </location>
</feature>
<feature type="domain" description="Rhodopsin" evidence="7">
    <location>
        <begin position="74"/>
        <end position="158"/>
    </location>
</feature>
<evidence type="ECO:0000259" key="7">
    <source>
        <dbReference type="Pfam" id="PF20684"/>
    </source>
</evidence>
<reference evidence="8" key="1">
    <citation type="journal article" date="2023" name="Mol. Phylogenet. Evol.">
        <title>Genome-scale phylogeny and comparative genomics of the fungal order Sordariales.</title>
        <authorList>
            <person name="Hensen N."/>
            <person name="Bonometti L."/>
            <person name="Westerberg I."/>
            <person name="Brannstrom I.O."/>
            <person name="Guillou S."/>
            <person name="Cros-Aarteil S."/>
            <person name="Calhoun S."/>
            <person name="Haridas S."/>
            <person name="Kuo A."/>
            <person name="Mondo S."/>
            <person name="Pangilinan J."/>
            <person name="Riley R."/>
            <person name="LaButti K."/>
            <person name="Andreopoulos B."/>
            <person name="Lipzen A."/>
            <person name="Chen C."/>
            <person name="Yan M."/>
            <person name="Daum C."/>
            <person name="Ng V."/>
            <person name="Clum A."/>
            <person name="Steindorff A."/>
            <person name="Ohm R.A."/>
            <person name="Martin F."/>
            <person name="Silar P."/>
            <person name="Natvig D.O."/>
            <person name="Lalanne C."/>
            <person name="Gautier V."/>
            <person name="Ament-Velasquez S.L."/>
            <person name="Kruys A."/>
            <person name="Hutchinson M.I."/>
            <person name="Powell A.J."/>
            <person name="Barry K."/>
            <person name="Miller A.N."/>
            <person name="Grigoriev I.V."/>
            <person name="Debuchy R."/>
            <person name="Gladieux P."/>
            <person name="Hiltunen Thoren M."/>
            <person name="Johannesson H."/>
        </authorList>
    </citation>
    <scope>NUCLEOTIDE SEQUENCE</scope>
    <source>
        <strain evidence="8">CBS 958.72</strain>
    </source>
</reference>
<evidence type="ECO:0000256" key="2">
    <source>
        <dbReference type="ARBA" id="ARBA00022692"/>
    </source>
</evidence>
<feature type="transmembrane region" description="Helical" evidence="6">
    <location>
        <begin position="135"/>
        <end position="156"/>
    </location>
</feature>
<gene>
    <name evidence="8" type="ORF">B0T24DRAFT_700228</name>
</gene>
<sequence>MAAIVNGVPVTIAPTEGYVVDFDHPQQNSLIQAYWLFSVGNFLAFIFMLQRVYVKLVIQRRVQIEDGDFCGEKLYQRLAPQWWFQVMVWSVIFVVVCSSVAIMFAAIFACQPVAAAWDLTVTEFTCINRVALYEATAIIGAVTDLLVLAVPVPIVVTL</sequence>
<dbReference type="Pfam" id="PF20684">
    <property type="entry name" value="Fung_rhodopsin"/>
    <property type="match status" value="1"/>
</dbReference>
<accession>A0AAE0KI33</accession>
<evidence type="ECO:0000313" key="9">
    <source>
        <dbReference type="Proteomes" id="UP001287356"/>
    </source>
</evidence>
<evidence type="ECO:0000256" key="4">
    <source>
        <dbReference type="ARBA" id="ARBA00023136"/>
    </source>
</evidence>
<reference evidence="8" key="2">
    <citation type="submission" date="2023-06" db="EMBL/GenBank/DDBJ databases">
        <authorList>
            <consortium name="Lawrence Berkeley National Laboratory"/>
            <person name="Haridas S."/>
            <person name="Hensen N."/>
            <person name="Bonometti L."/>
            <person name="Westerberg I."/>
            <person name="Brannstrom I.O."/>
            <person name="Guillou S."/>
            <person name="Cros-Aarteil S."/>
            <person name="Calhoun S."/>
            <person name="Kuo A."/>
            <person name="Mondo S."/>
            <person name="Pangilinan J."/>
            <person name="Riley R."/>
            <person name="Labutti K."/>
            <person name="Andreopoulos B."/>
            <person name="Lipzen A."/>
            <person name="Chen C."/>
            <person name="Yanf M."/>
            <person name="Daum C."/>
            <person name="Ng V."/>
            <person name="Clum A."/>
            <person name="Steindorff A."/>
            <person name="Ohm R."/>
            <person name="Martin F."/>
            <person name="Silar P."/>
            <person name="Natvig D."/>
            <person name="Lalanne C."/>
            <person name="Gautier V."/>
            <person name="Ament-Velasquez S.L."/>
            <person name="Kruys A."/>
            <person name="Hutchinson M.I."/>
            <person name="Powell A.J."/>
            <person name="Barry K."/>
            <person name="Miller A.N."/>
            <person name="Grigoriev I.V."/>
            <person name="Debuchy R."/>
            <person name="Gladieux P."/>
            <person name="Thoren M.H."/>
            <person name="Johannesson H."/>
        </authorList>
    </citation>
    <scope>NUCLEOTIDE SEQUENCE</scope>
    <source>
        <strain evidence="8">CBS 958.72</strain>
    </source>
</reference>
<dbReference type="GO" id="GO:0016020">
    <property type="term" value="C:membrane"/>
    <property type="evidence" value="ECO:0007669"/>
    <property type="project" value="UniProtKB-SubCell"/>
</dbReference>
<dbReference type="Proteomes" id="UP001287356">
    <property type="component" value="Unassembled WGS sequence"/>
</dbReference>
<proteinExistence type="inferred from homology"/>
<keyword evidence="2 6" id="KW-0812">Transmembrane</keyword>
<protein>
    <recommendedName>
        <fullName evidence="7">Rhodopsin domain-containing protein</fullName>
    </recommendedName>
</protein>
<comment type="subcellular location">
    <subcellularLocation>
        <location evidence="1">Membrane</location>
        <topology evidence="1">Multi-pass membrane protein</topology>
    </subcellularLocation>
</comment>
<evidence type="ECO:0000256" key="3">
    <source>
        <dbReference type="ARBA" id="ARBA00022989"/>
    </source>
</evidence>
<dbReference type="InterPro" id="IPR049326">
    <property type="entry name" value="Rhodopsin_dom_fungi"/>
</dbReference>
<evidence type="ECO:0000313" key="8">
    <source>
        <dbReference type="EMBL" id="KAK3376567.1"/>
    </source>
</evidence>
<dbReference type="EMBL" id="JAULSN010000003">
    <property type="protein sequence ID" value="KAK3376567.1"/>
    <property type="molecule type" value="Genomic_DNA"/>
</dbReference>
<dbReference type="PANTHER" id="PTHR33048:SF124">
    <property type="entry name" value="INTEGRAL MEMBRANE PROTEIN"/>
    <property type="match status" value="1"/>
</dbReference>
<comment type="similarity">
    <text evidence="5">Belongs to the SAT4 family.</text>
</comment>
<keyword evidence="3 6" id="KW-1133">Transmembrane helix</keyword>
<evidence type="ECO:0000256" key="5">
    <source>
        <dbReference type="ARBA" id="ARBA00038359"/>
    </source>
</evidence>
<feature type="transmembrane region" description="Helical" evidence="6">
    <location>
        <begin position="33"/>
        <end position="54"/>
    </location>
</feature>
<evidence type="ECO:0000256" key="1">
    <source>
        <dbReference type="ARBA" id="ARBA00004141"/>
    </source>
</evidence>
<comment type="caution">
    <text evidence="8">The sequence shown here is derived from an EMBL/GenBank/DDBJ whole genome shotgun (WGS) entry which is preliminary data.</text>
</comment>
<evidence type="ECO:0000256" key="6">
    <source>
        <dbReference type="SAM" id="Phobius"/>
    </source>
</evidence>
<keyword evidence="4 6" id="KW-0472">Membrane</keyword>
<dbReference type="AlphaFoldDB" id="A0AAE0KI33"/>
<keyword evidence="9" id="KW-1185">Reference proteome</keyword>
<organism evidence="8 9">
    <name type="scientific">Lasiosphaeria ovina</name>
    <dbReference type="NCBI Taxonomy" id="92902"/>
    <lineage>
        <taxon>Eukaryota</taxon>
        <taxon>Fungi</taxon>
        <taxon>Dikarya</taxon>
        <taxon>Ascomycota</taxon>
        <taxon>Pezizomycotina</taxon>
        <taxon>Sordariomycetes</taxon>
        <taxon>Sordariomycetidae</taxon>
        <taxon>Sordariales</taxon>
        <taxon>Lasiosphaeriaceae</taxon>
        <taxon>Lasiosphaeria</taxon>
    </lineage>
</organism>
<dbReference type="InterPro" id="IPR052337">
    <property type="entry name" value="SAT4-like"/>
</dbReference>
<dbReference type="PANTHER" id="PTHR33048">
    <property type="entry name" value="PTH11-LIKE INTEGRAL MEMBRANE PROTEIN (AFU_ORTHOLOGUE AFUA_5G11245)"/>
    <property type="match status" value="1"/>
</dbReference>